<comment type="similarity">
    <text evidence="1 4 6">Belongs to the pyrroline-5-carboxylate reductase family.</text>
</comment>
<dbReference type="EC" id="1.5.1.2" evidence="4 5"/>
<evidence type="ECO:0000256" key="4">
    <source>
        <dbReference type="HAMAP-Rule" id="MF_01925"/>
    </source>
</evidence>
<evidence type="ECO:0000259" key="8">
    <source>
        <dbReference type="Pfam" id="PF14748"/>
    </source>
</evidence>
<protein>
    <recommendedName>
        <fullName evidence="4 5">Pyrroline-5-carboxylate reductase</fullName>
        <shortName evidence="4">P5C reductase</shortName>
        <shortName evidence="4">P5CR</shortName>
        <ecNumber evidence="4 5">1.5.1.2</ecNumber>
    </recommendedName>
    <alternativeName>
        <fullName evidence="4">PCA reductase</fullName>
    </alternativeName>
</protein>
<dbReference type="PANTHER" id="PTHR11645:SF0">
    <property type="entry name" value="PYRROLINE-5-CARBOXYLATE REDUCTASE 3"/>
    <property type="match status" value="1"/>
</dbReference>
<evidence type="ECO:0000256" key="1">
    <source>
        <dbReference type="ARBA" id="ARBA00005525"/>
    </source>
</evidence>
<dbReference type="InterPro" id="IPR000304">
    <property type="entry name" value="Pyrroline-COOH_reductase"/>
</dbReference>
<dbReference type="PIRSF" id="PIRSF000193">
    <property type="entry name" value="Pyrrol-5-carb_rd"/>
    <property type="match status" value="1"/>
</dbReference>
<keyword evidence="4 6" id="KW-0641">Proline biosynthesis</keyword>
<name>A0ABX1VG36_9PLAN</name>
<comment type="subcellular location">
    <subcellularLocation>
        <location evidence="4">Cytoplasm</location>
    </subcellularLocation>
</comment>
<organism evidence="9 10">
    <name type="scientific">Alienimonas chondri</name>
    <dbReference type="NCBI Taxonomy" id="2681879"/>
    <lineage>
        <taxon>Bacteria</taxon>
        <taxon>Pseudomonadati</taxon>
        <taxon>Planctomycetota</taxon>
        <taxon>Planctomycetia</taxon>
        <taxon>Planctomycetales</taxon>
        <taxon>Planctomycetaceae</taxon>
        <taxon>Alienimonas</taxon>
    </lineage>
</organism>
<dbReference type="HAMAP" id="MF_01925">
    <property type="entry name" value="P5C_reductase"/>
    <property type="match status" value="1"/>
</dbReference>
<comment type="catalytic activity">
    <reaction evidence="4">
        <text>L-proline + NAD(+) = (S)-1-pyrroline-5-carboxylate + NADH + 2 H(+)</text>
        <dbReference type="Rhea" id="RHEA:14105"/>
        <dbReference type="ChEBI" id="CHEBI:15378"/>
        <dbReference type="ChEBI" id="CHEBI:17388"/>
        <dbReference type="ChEBI" id="CHEBI:57540"/>
        <dbReference type="ChEBI" id="CHEBI:57945"/>
        <dbReference type="ChEBI" id="CHEBI:60039"/>
        <dbReference type="EC" id="1.5.1.2"/>
    </reaction>
</comment>
<dbReference type="InterPro" id="IPR053790">
    <property type="entry name" value="P5CR-like_CS"/>
</dbReference>
<dbReference type="InterPro" id="IPR008927">
    <property type="entry name" value="6-PGluconate_DH-like_C_sf"/>
</dbReference>
<sequence>MTDEPTIGFLGCGKMATALAGGLVSRGFAPADRVFGTARSPGSREAFSASTGGAHTFDASDGGNAELATTVDVLVLAVKPYQIRETLEASRGKRKSGSLIVSVAAGVTIETLEAAAGAEARVVRVMPNTPSLVGAGAAGFTRGTHATDADAALVRAMLECVGVAEEVSEPLLNAVTAVSGSGPAYGFLFLEALADAGVRAGLPREQSQRLAAATLRGAAAMVEETGDHPAVLKDRVCSSGGTTIAAVAALEEHGLRRAVHAAVAAAAARSKEMANE</sequence>
<evidence type="ECO:0000256" key="3">
    <source>
        <dbReference type="ARBA" id="ARBA00023002"/>
    </source>
</evidence>
<evidence type="ECO:0000313" key="10">
    <source>
        <dbReference type="Proteomes" id="UP000609651"/>
    </source>
</evidence>
<dbReference type="NCBIfam" id="TIGR00112">
    <property type="entry name" value="proC"/>
    <property type="match status" value="1"/>
</dbReference>
<dbReference type="GO" id="GO:0004735">
    <property type="term" value="F:pyrroline-5-carboxylate reductase activity"/>
    <property type="evidence" value="ECO:0007669"/>
    <property type="project" value="UniProtKB-EC"/>
</dbReference>
<comment type="function">
    <text evidence="4">Catalyzes the reduction of 1-pyrroline-5-carboxylate (PCA) to L-proline.</text>
</comment>
<evidence type="ECO:0000256" key="2">
    <source>
        <dbReference type="ARBA" id="ARBA00022857"/>
    </source>
</evidence>
<evidence type="ECO:0000256" key="5">
    <source>
        <dbReference type="NCBIfam" id="TIGR00112"/>
    </source>
</evidence>
<dbReference type="PROSITE" id="PS00521">
    <property type="entry name" value="P5CR"/>
    <property type="match status" value="1"/>
</dbReference>
<dbReference type="Gene3D" id="1.10.3730.10">
    <property type="entry name" value="ProC C-terminal domain-like"/>
    <property type="match status" value="1"/>
</dbReference>
<comment type="pathway">
    <text evidence="4 6">Amino-acid biosynthesis; L-proline biosynthesis; L-proline from L-glutamate 5-semialdehyde: step 1/1.</text>
</comment>
<keyword evidence="3 4" id="KW-0560">Oxidoreductase</keyword>
<dbReference type="RefSeq" id="WP_171188735.1">
    <property type="nucleotide sequence ID" value="NZ_WTPX01000118.1"/>
</dbReference>
<feature type="domain" description="Pyrroline-5-carboxylate reductase dimerisation" evidence="8">
    <location>
        <begin position="169"/>
        <end position="273"/>
    </location>
</feature>
<gene>
    <name evidence="4 9" type="primary">proC</name>
    <name evidence="9" type="ORF">LzC2_31670</name>
</gene>
<dbReference type="InterPro" id="IPR028939">
    <property type="entry name" value="P5C_Rdtase_cat_N"/>
</dbReference>
<keyword evidence="10" id="KW-1185">Reference proteome</keyword>
<dbReference type="SUPFAM" id="SSF48179">
    <property type="entry name" value="6-phosphogluconate dehydrogenase C-terminal domain-like"/>
    <property type="match status" value="1"/>
</dbReference>
<evidence type="ECO:0000259" key="7">
    <source>
        <dbReference type="Pfam" id="PF03807"/>
    </source>
</evidence>
<dbReference type="EMBL" id="WTPX01000118">
    <property type="protein sequence ID" value="NNJ27070.1"/>
    <property type="molecule type" value="Genomic_DNA"/>
</dbReference>
<dbReference type="SUPFAM" id="SSF51735">
    <property type="entry name" value="NAD(P)-binding Rossmann-fold domains"/>
    <property type="match status" value="1"/>
</dbReference>
<dbReference type="Pfam" id="PF03807">
    <property type="entry name" value="F420_oxidored"/>
    <property type="match status" value="1"/>
</dbReference>
<dbReference type="Proteomes" id="UP000609651">
    <property type="component" value="Unassembled WGS sequence"/>
</dbReference>
<comment type="catalytic activity">
    <reaction evidence="4 6">
        <text>L-proline + NADP(+) = (S)-1-pyrroline-5-carboxylate + NADPH + 2 H(+)</text>
        <dbReference type="Rhea" id="RHEA:14109"/>
        <dbReference type="ChEBI" id="CHEBI:15378"/>
        <dbReference type="ChEBI" id="CHEBI:17388"/>
        <dbReference type="ChEBI" id="CHEBI:57783"/>
        <dbReference type="ChEBI" id="CHEBI:58349"/>
        <dbReference type="ChEBI" id="CHEBI:60039"/>
        <dbReference type="EC" id="1.5.1.2"/>
    </reaction>
</comment>
<evidence type="ECO:0000313" key="9">
    <source>
        <dbReference type="EMBL" id="NNJ27070.1"/>
    </source>
</evidence>
<comment type="caution">
    <text evidence="9">The sequence shown here is derived from an EMBL/GenBank/DDBJ whole genome shotgun (WGS) entry which is preliminary data.</text>
</comment>
<reference evidence="9 10" key="1">
    <citation type="journal article" date="2020" name="Syst. Appl. Microbiol.">
        <title>Alienimonas chondri sp. nov., a novel planctomycete isolated from the biofilm of the red alga Chondrus crispus.</title>
        <authorList>
            <person name="Vitorino I."/>
            <person name="Albuquerque L."/>
            <person name="Wiegand S."/>
            <person name="Kallscheuer N."/>
            <person name="da Costa M.S."/>
            <person name="Lobo-da-Cunha A."/>
            <person name="Jogler C."/>
            <person name="Lage O.M."/>
        </authorList>
    </citation>
    <scope>NUCLEOTIDE SEQUENCE [LARGE SCALE GENOMIC DNA]</scope>
    <source>
        <strain evidence="9 10">LzC2</strain>
    </source>
</reference>
<keyword evidence="2 4" id="KW-0521">NADP</keyword>
<feature type="domain" description="Pyrroline-5-carboxylate reductase catalytic N-terminal" evidence="7">
    <location>
        <begin position="6"/>
        <end position="106"/>
    </location>
</feature>
<accession>A0ABX1VG36</accession>
<evidence type="ECO:0000256" key="6">
    <source>
        <dbReference type="RuleBase" id="RU003903"/>
    </source>
</evidence>
<dbReference type="Pfam" id="PF14748">
    <property type="entry name" value="P5CR_dimer"/>
    <property type="match status" value="1"/>
</dbReference>
<dbReference type="PANTHER" id="PTHR11645">
    <property type="entry name" value="PYRROLINE-5-CARBOXYLATE REDUCTASE"/>
    <property type="match status" value="1"/>
</dbReference>
<proteinExistence type="inferred from homology"/>
<dbReference type="InterPro" id="IPR029036">
    <property type="entry name" value="P5CR_dimer"/>
</dbReference>
<dbReference type="InterPro" id="IPR036291">
    <property type="entry name" value="NAD(P)-bd_dom_sf"/>
</dbReference>
<keyword evidence="4 6" id="KW-0028">Amino-acid biosynthesis</keyword>
<dbReference type="Gene3D" id="3.40.50.720">
    <property type="entry name" value="NAD(P)-binding Rossmann-like Domain"/>
    <property type="match status" value="1"/>
</dbReference>
<keyword evidence="4" id="KW-0963">Cytoplasm</keyword>